<keyword evidence="12" id="KW-1185">Reference proteome</keyword>
<evidence type="ECO:0000256" key="8">
    <source>
        <dbReference type="ARBA" id="ARBA00023170"/>
    </source>
</evidence>
<dbReference type="GO" id="GO:0004984">
    <property type="term" value="F:olfactory receptor activity"/>
    <property type="evidence" value="ECO:0007669"/>
    <property type="project" value="InterPro"/>
</dbReference>
<protein>
    <submittedName>
        <fullName evidence="11">Putative odorant receptor 9a</fullName>
    </submittedName>
</protein>
<dbReference type="EMBL" id="KQ981276">
    <property type="protein sequence ID" value="KYN43770.1"/>
    <property type="molecule type" value="Genomic_DNA"/>
</dbReference>
<dbReference type="GO" id="GO:0005886">
    <property type="term" value="C:plasma membrane"/>
    <property type="evidence" value="ECO:0007669"/>
    <property type="project" value="UniProtKB-SubCell"/>
</dbReference>
<keyword evidence="3" id="KW-0716">Sensory transduction</keyword>
<keyword evidence="7 10" id="KW-0472">Membrane</keyword>
<sequence>VVFLICSLSTWLGISLLDLIIDIVSTNVSHHLQIYTEYFVDEQRYFYLLFFHVNATFTIGITTLVATASLLLAYLQYVCGMFKIASYRIKKAIHIYTLKDLNTQKEILVYKDLIGAVDIHRKSMKFTNYFVSRFQITFMFFLVFGVLIMSLNIFRVRLIFYKSIYNVQWNVTPLPIQRLILILLQRGSKSFGMKIGGLFVVSLECFATLLNASVSYFIVMYSIQS</sequence>
<dbReference type="GO" id="GO:0005549">
    <property type="term" value="F:odorant binding"/>
    <property type="evidence" value="ECO:0007669"/>
    <property type="project" value="InterPro"/>
</dbReference>
<accession>A0A195FT43</accession>
<dbReference type="PANTHER" id="PTHR21137">
    <property type="entry name" value="ODORANT RECEPTOR"/>
    <property type="match status" value="1"/>
</dbReference>
<gene>
    <name evidence="11" type="ORF">ALC56_02033</name>
</gene>
<name>A0A195FT43_9HYME</name>
<evidence type="ECO:0000313" key="11">
    <source>
        <dbReference type="EMBL" id="KYN43770.1"/>
    </source>
</evidence>
<organism evidence="11 12">
    <name type="scientific">Trachymyrmex septentrionalis</name>
    <dbReference type="NCBI Taxonomy" id="34720"/>
    <lineage>
        <taxon>Eukaryota</taxon>
        <taxon>Metazoa</taxon>
        <taxon>Ecdysozoa</taxon>
        <taxon>Arthropoda</taxon>
        <taxon>Hexapoda</taxon>
        <taxon>Insecta</taxon>
        <taxon>Pterygota</taxon>
        <taxon>Neoptera</taxon>
        <taxon>Endopterygota</taxon>
        <taxon>Hymenoptera</taxon>
        <taxon>Apocrita</taxon>
        <taxon>Aculeata</taxon>
        <taxon>Formicoidea</taxon>
        <taxon>Formicidae</taxon>
        <taxon>Myrmicinae</taxon>
        <taxon>Trachymyrmex</taxon>
    </lineage>
</organism>
<keyword evidence="5" id="KW-0552">Olfaction</keyword>
<evidence type="ECO:0000256" key="1">
    <source>
        <dbReference type="ARBA" id="ARBA00004651"/>
    </source>
</evidence>
<evidence type="ECO:0000256" key="10">
    <source>
        <dbReference type="SAM" id="Phobius"/>
    </source>
</evidence>
<keyword evidence="4 10" id="KW-0812">Transmembrane</keyword>
<feature type="transmembrane region" description="Helical" evidence="10">
    <location>
        <begin position="45"/>
        <end position="75"/>
    </location>
</feature>
<dbReference type="PANTHER" id="PTHR21137:SF35">
    <property type="entry name" value="ODORANT RECEPTOR 19A-RELATED"/>
    <property type="match status" value="1"/>
</dbReference>
<reference evidence="11 12" key="1">
    <citation type="submission" date="2016-03" db="EMBL/GenBank/DDBJ databases">
        <title>Trachymyrmex septentrionalis WGS genome.</title>
        <authorList>
            <person name="Nygaard S."/>
            <person name="Hu H."/>
            <person name="Boomsma J."/>
            <person name="Zhang G."/>
        </authorList>
    </citation>
    <scope>NUCLEOTIDE SEQUENCE [LARGE SCALE GENOMIC DNA]</scope>
    <source>
        <strain evidence="11">Tsep2-gDNA-1</strain>
        <tissue evidence="11">Whole body</tissue>
    </source>
</reference>
<keyword evidence="2" id="KW-1003">Cell membrane</keyword>
<dbReference type="GO" id="GO:0007165">
    <property type="term" value="P:signal transduction"/>
    <property type="evidence" value="ECO:0007669"/>
    <property type="project" value="UniProtKB-KW"/>
</dbReference>
<keyword evidence="8 11" id="KW-0675">Receptor</keyword>
<evidence type="ECO:0000256" key="9">
    <source>
        <dbReference type="ARBA" id="ARBA00023224"/>
    </source>
</evidence>
<dbReference type="Pfam" id="PF02949">
    <property type="entry name" value="7tm_6"/>
    <property type="match status" value="1"/>
</dbReference>
<proteinExistence type="predicted"/>
<evidence type="ECO:0000256" key="2">
    <source>
        <dbReference type="ARBA" id="ARBA00022475"/>
    </source>
</evidence>
<evidence type="ECO:0000313" key="12">
    <source>
        <dbReference type="Proteomes" id="UP000078541"/>
    </source>
</evidence>
<feature type="transmembrane region" description="Helical" evidence="10">
    <location>
        <begin position="130"/>
        <end position="154"/>
    </location>
</feature>
<evidence type="ECO:0000256" key="3">
    <source>
        <dbReference type="ARBA" id="ARBA00022606"/>
    </source>
</evidence>
<evidence type="ECO:0000256" key="7">
    <source>
        <dbReference type="ARBA" id="ARBA00023136"/>
    </source>
</evidence>
<feature type="non-terminal residue" evidence="11">
    <location>
        <position position="1"/>
    </location>
</feature>
<dbReference type="AlphaFoldDB" id="A0A195FT43"/>
<evidence type="ECO:0000256" key="6">
    <source>
        <dbReference type="ARBA" id="ARBA00022989"/>
    </source>
</evidence>
<keyword evidence="9" id="KW-0807">Transducer</keyword>
<evidence type="ECO:0000256" key="5">
    <source>
        <dbReference type="ARBA" id="ARBA00022725"/>
    </source>
</evidence>
<dbReference type="Proteomes" id="UP000078541">
    <property type="component" value="Unassembled WGS sequence"/>
</dbReference>
<keyword evidence="6 10" id="KW-1133">Transmembrane helix</keyword>
<feature type="transmembrane region" description="Helical" evidence="10">
    <location>
        <begin position="196"/>
        <end position="223"/>
    </location>
</feature>
<evidence type="ECO:0000256" key="4">
    <source>
        <dbReference type="ARBA" id="ARBA00022692"/>
    </source>
</evidence>
<comment type="subcellular location">
    <subcellularLocation>
        <location evidence="1">Cell membrane</location>
        <topology evidence="1">Multi-pass membrane protein</topology>
    </subcellularLocation>
</comment>
<dbReference type="InterPro" id="IPR004117">
    <property type="entry name" value="7tm6_olfct_rcpt"/>
</dbReference>
<dbReference type="STRING" id="34720.A0A195FT43"/>